<proteinExistence type="predicted"/>
<protein>
    <submittedName>
        <fullName evidence="1">Uncharacterized protein</fullName>
    </submittedName>
</protein>
<comment type="caution">
    <text evidence="1">The sequence shown here is derived from an EMBL/GenBank/DDBJ whole genome shotgun (WGS) entry which is preliminary data.</text>
</comment>
<dbReference type="Proteomes" id="UP001604336">
    <property type="component" value="Unassembled WGS sequence"/>
</dbReference>
<dbReference type="EMBL" id="JBFOLK010000014">
    <property type="protein sequence ID" value="KAL2461424.1"/>
    <property type="molecule type" value="Genomic_DNA"/>
</dbReference>
<gene>
    <name evidence="1" type="ORF">Adt_44844</name>
</gene>
<accession>A0ABD1PED6</accession>
<evidence type="ECO:0000313" key="1">
    <source>
        <dbReference type="EMBL" id="KAL2461424.1"/>
    </source>
</evidence>
<name>A0ABD1PED6_9LAMI</name>
<evidence type="ECO:0000313" key="2">
    <source>
        <dbReference type="Proteomes" id="UP001604336"/>
    </source>
</evidence>
<sequence>MATTLVLVDVVARPTYVAEGRMNDSQEQLFDETHFQNDRIVATKVKALLNHPVNATHTQVKASLNHPVNATQLVVKVLLNHLMNSTGGNEVVEYLFDIGSS</sequence>
<reference evidence="2" key="1">
    <citation type="submission" date="2024-07" db="EMBL/GenBank/DDBJ databases">
        <title>Two chromosome-level genome assemblies of Korean endemic species Abeliophyllum distichum and Forsythia ovata (Oleaceae).</title>
        <authorList>
            <person name="Jang H."/>
        </authorList>
    </citation>
    <scope>NUCLEOTIDE SEQUENCE [LARGE SCALE GENOMIC DNA]</scope>
</reference>
<keyword evidence="2" id="KW-1185">Reference proteome</keyword>
<dbReference type="AlphaFoldDB" id="A0ABD1PED6"/>
<organism evidence="1 2">
    <name type="scientific">Abeliophyllum distichum</name>
    <dbReference type="NCBI Taxonomy" id="126358"/>
    <lineage>
        <taxon>Eukaryota</taxon>
        <taxon>Viridiplantae</taxon>
        <taxon>Streptophyta</taxon>
        <taxon>Embryophyta</taxon>
        <taxon>Tracheophyta</taxon>
        <taxon>Spermatophyta</taxon>
        <taxon>Magnoliopsida</taxon>
        <taxon>eudicotyledons</taxon>
        <taxon>Gunneridae</taxon>
        <taxon>Pentapetalae</taxon>
        <taxon>asterids</taxon>
        <taxon>lamiids</taxon>
        <taxon>Lamiales</taxon>
        <taxon>Oleaceae</taxon>
        <taxon>Forsythieae</taxon>
        <taxon>Abeliophyllum</taxon>
    </lineage>
</organism>